<proteinExistence type="predicted"/>
<name>A0A1G1VQ15_9BACT</name>
<dbReference type="AlphaFoldDB" id="A0A1G1VQ15"/>
<protein>
    <submittedName>
        <fullName evidence="1">Uncharacterized protein</fullName>
    </submittedName>
</protein>
<dbReference type="STRING" id="1797589.A2784_01920"/>
<organism evidence="1 2">
    <name type="scientific">Candidatus Chisholmbacteria bacterium RIFCSPHIGHO2_01_FULL_48_12</name>
    <dbReference type="NCBI Taxonomy" id="1797589"/>
    <lineage>
        <taxon>Bacteria</taxon>
        <taxon>Candidatus Chisholmiibacteriota</taxon>
    </lineage>
</organism>
<sequence length="76" mass="8468">MINSELYKQLRVRLKENRRLGQGGVGRWGLTRVVVQGLVVQPWRVIGPVAGAVALASWWMGKEDLTKVILRVFGGP</sequence>
<evidence type="ECO:0000313" key="1">
    <source>
        <dbReference type="EMBL" id="OGY17491.1"/>
    </source>
</evidence>
<evidence type="ECO:0000313" key="2">
    <source>
        <dbReference type="Proteomes" id="UP000177324"/>
    </source>
</evidence>
<comment type="caution">
    <text evidence="1">The sequence shown here is derived from an EMBL/GenBank/DDBJ whole genome shotgun (WGS) entry which is preliminary data.</text>
</comment>
<dbReference type="Proteomes" id="UP000177324">
    <property type="component" value="Unassembled WGS sequence"/>
</dbReference>
<gene>
    <name evidence="1" type="ORF">A2784_01920</name>
</gene>
<reference evidence="1 2" key="1">
    <citation type="journal article" date="2016" name="Nat. Commun.">
        <title>Thousands of microbial genomes shed light on interconnected biogeochemical processes in an aquifer system.</title>
        <authorList>
            <person name="Anantharaman K."/>
            <person name="Brown C.T."/>
            <person name="Hug L.A."/>
            <person name="Sharon I."/>
            <person name="Castelle C.J."/>
            <person name="Probst A.J."/>
            <person name="Thomas B.C."/>
            <person name="Singh A."/>
            <person name="Wilkins M.J."/>
            <person name="Karaoz U."/>
            <person name="Brodie E.L."/>
            <person name="Williams K.H."/>
            <person name="Hubbard S.S."/>
            <person name="Banfield J.F."/>
        </authorList>
    </citation>
    <scope>NUCLEOTIDE SEQUENCE [LARGE SCALE GENOMIC DNA]</scope>
</reference>
<accession>A0A1G1VQ15</accession>
<dbReference type="EMBL" id="MHCH01000023">
    <property type="protein sequence ID" value="OGY17491.1"/>
    <property type="molecule type" value="Genomic_DNA"/>
</dbReference>